<dbReference type="AlphaFoldDB" id="E6Q2D7"/>
<sequence>MAIVKTQYGDLSPSKGTGSAFGRALRESMAARAVSTKKIAEAYRDLLVRDRKLNRDRRRFDTDYYKLTGLKSDSLPTRLFARWYHDENPSKPTAAVAWRVFEALARLGVPVTGLDGLIAAEYRGETIALIGTILGRWHKDRWFDQPDSIAVKRGLGLAAARSVGFVRLVERLTPQQELISTLAIETGCDTRDIWSALTYRNISGASFGISDAVASLIDKRRREWVADLKLRPGFKNVHALIAPNENCGSALLSLQHQSQIAKQEQDNKESMRALVACRDQLTNAWWKWRERERSLQDALPEYVVAYHALGLNTVVGCRVAQDVLVNDEFAFGVEKVQTLLGRQIIDPDFPRFSRILWQMREFSGYGNSASNEALAG</sequence>
<evidence type="ECO:0000313" key="1">
    <source>
        <dbReference type="EMBL" id="CBI01347.1"/>
    </source>
</evidence>
<comment type="caution">
    <text evidence="1">The sequence shown here is derived from an EMBL/GenBank/DDBJ whole genome shotgun (WGS) entry which is preliminary data.</text>
</comment>
<name>E6Q2D7_9ZZZZ</name>
<gene>
    <name evidence="1" type="ORF">CARN4_1781</name>
</gene>
<reference evidence="1" key="1">
    <citation type="submission" date="2009-10" db="EMBL/GenBank/DDBJ databases">
        <title>Diversity of trophic interactions inside an arsenic-rich microbial ecosystem.</title>
        <authorList>
            <person name="Bertin P.N."/>
            <person name="Heinrich-Salmeron A."/>
            <person name="Pelletier E."/>
            <person name="Goulhen-Chollet F."/>
            <person name="Arsene-Ploetze F."/>
            <person name="Gallien S."/>
            <person name="Calteau A."/>
            <person name="Vallenet D."/>
            <person name="Casiot C."/>
            <person name="Chane-Woon-Ming B."/>
            <person name="Giloteaux L."/>
            <person name="Barakat M."/>
            <person name="Bonnefoy V."/>
            <person name="Bruneel O."/>
            <person name="Chandler M."/>
            <person name="Cleiss J."/>
            <person name="Duran R."/>
            <person name="Elbaz-Poulichet F."/>
            <person name="Fonknechten N."/>
            <person name="Lauga B."/>
            <person name="Mornico D."/>
            <person name="Ortet P."/>
            <person name="Schaeffer C."/>
            <person name="Siguier P."/>
            <person name="Alexander Thil Smith A."/>
            <person name="Van Dorsselaer A."/>
            <person name="Weissenbach J."/>
            <person name="Medigue C."/>
            <person name="Le Paslier D."/>
        </authorList>
    </citation>
    <scope>NUCLEOTIDE SEQUENCE</scope>
</reference>
<organism evidence="1">
    <name type="scientific">mine drainage metagenome</name>
    <dbReference type="NCBI Taxonomy" id="410659"/>
    <lineage>
        <taxon>unclassified sequences</taxon>
        <taxon>metagenomes</taxon>
        <taxon>ecological metagenomes</taxon>
    </lineage>
</organism>
<dbReference type="EMBL" id="CABO01000017">
    <property type="protein sequence ID" value="CBI01347.1"/>
    <property type="molecule type" value="Genomic_DNA"/>
</dbReference>
<accession>E6Q2D7</accession>
<protein>
    <submittedName>
        <fullName evidence="1">Uncharacterized protein</fullName>
    </submittedName>
</protein>
<proteinExistence type="predicted"/>